<keyword evidence="3" id="KW-0325">Glycoprotein</keyword>
<dbReference type="InterPro" id="IPR032872">
    <property type="entry name" value="WAK_assoc_C"/>
</dbReference>
<dbReference type="InterPro" id="IPR025287">
    <property type="entry name" value="WAK_GUB"/>
</dbReference>
<evidence type="ECO:0000256" key="3">
    <source>
        <dbReference type="ARBA" id="ARBA00023180"/>
    </source>
</evidence>
<evidence type="ECO:0000313" key="8">
    <source>
        <dbReference type="Proteomes" id="UP001177140"/>
    </source>
</evidence>
<keyword evidence="8" id="KW-1185">Reference proteome</keyword>
<gene>
    <name evidence="7" type="ORF">MKW94_000923</name>
</gene>
<feature type="domain" description="Wall-associated receptor kinase C-terminal" evidence="6">
    <location>
        <begin position="175"/>
        <end position="249"/>
    </location>
</feature>
<evidence type="ECO:0000256" key="4">
    <source>
        <dbReference type="SAM" id="SignalP"/>
    </source>
</evidence>
<accession>A0AA42AQ41</accession>
<feature type="domain" description="Wall-associated receptor kinase galacturonan-binding" evidence="5">
    <location>
        <begin position="35"/>
        <end position="96"/>
    </location>
</feature>
<dbReference type="AlphaFoldDB" id="A0AA42AQ41"/>
<organism evidence="7 8">
    <name type="scientific">Papaver nudicaule</name>
    <name type="common">Iceland poppy</name>
    <dbReference type="NCBI Taxonomy" id="74823"/>
    <lineage>
        <taxon>Eukaryota</taxon>
        <taxon>Viridiplantae</taxon>
        <taxon>Streptophyta</taxon>
        <taxon>Embryophyta</taxon>
        <taxon>Tracheophyta</taxon>
        <taxon>Spermatophyta</taxon>
        <taxon>Magnoliopsida</taxon>
        <taxon>Ranunculales</taxon>
        <taxon>Papaveraceae</taxon>
        <taxon>Papaveroideae</taxon>
        <taxon>Papaver</taxon>
    </lineage>
</organism>
<reference evidence="7" key="1">
    <citation type="submission" date="2022-03" db="EMBL/GenBank/DDBJ databases">
        <title>A functionally conserved STORR gene fusion in Papaver species that diverged 16.8 million years ago.</title>
        <authorList>
            <person name="Catania T."/>
        </authorList>
    </citation>
    <scope>NUCLEOTIDE SEQUENCE</scope>
    <source>
        <strain evidence="7">S-191538</strain>
    </source>
</reference>
<name>A0AA42AQ41_PAPNU</name>
<evidence type="ECO:0000259" key="5">
    <source>
        <dbReference type="Pfam" id="PF13947"/>
    </source>
</evidence>
<dbReference type="Proteomes" id="UP001177140">
    <property type="component" value="Unassembled WGS sequence"/>
</dbReference>
<comment type="subcellular location">
    <subcellularLocation>
        <location evidence="1">Membrane</location>
        <topology evidence="1">Single-pass membrane protein</topology>
    </subcellularLocation>
</comment>
<dbReference type="EMBL" id="JAJJMA010198449">
    <property type="protein sequence ID" value="MCL7039178.1"/>
    <property type="molecule type" value="Genomic_DNA"/>
</dbReference>
<dbReference type="Pfam" id="PF13947">
    <property type="entry name" value="GUB_WAK_bind"/>
    <property type="match status" value="1"/>
</dbReference>
<evidence type="ECO:0000259" key="6">
    <source>
        <dbReference type="Pfam" id="PF14380"/>
    </source>
</evidence>
<dbReference type="GO" id="GO:0030247">
    <property type="term" value="F:polysaccharide binding"/>
    <property type="evidence" value="ECO:0007669"/>
    <property type="project" value="InterPro"/>
</dbReference>
<dbReference type="Pfam" id="PF14380">
    <property type="entry name" value="WAK_assoc"/>
    <property type="match status" value="1"/>
</dbReference>
<sequence>MDINFNVQLILLHIIILFTTVIEQVVSADFRFEACKPKTCGDSSIVIMYPFWIKDDYCGHPGFGVTCKNNDLILHTSGYGYIIRQIDYENKSFRVENPVLQDKECPVPLQNSTFSDQSPFKSGFNVQELSFHYNCSNYQPGRFGPFTYPVTSSCARSSSDDKLVSFAIPTPPKDFVMDPLICESLVRVPVEMDAEPSVEPDGQSMDYMLLLKKGFTLGWDKISCVGCEESGGFCGFDKSSVLVCFCKDQPHYDSCNVASIAPGGVVDTPTVQGIVFIYPLSFNLNIEPGNFCLLF</sequence>
<dbReference type="GO" id="GO:0016020">
    <property type="term" value="C:membrane"/>
    <property type="evidence" value="ECO:0007669"/>
    <property type="project" value="UniProtKB-SubCell"/>
</dbReference>
<evidence type="ECO:0000256" key="1">
    <source>
        <dbReference type="ARBA" id="ARBA00004167"/>
    </source>
</evidence>
<dbReference type="PANTHER" id="PTHR33138:SF75">
    <property type="entry name" value="WALL-ASSOCIATED RECEPTOR KINASE GALACTURONAN-BINDING DOMAIN-CONTAINING PROTEIN"/>
    <property type="match status" value="1"/>
</dbReference>
<proteinExistence type="predicted"/>
<keyword evidence="2 4" id="KW-0732">Signal</keyword>
<feature type="chain" id="PRO_5041341914" evidence="4">
    <location>
        <begin position="28"/>
        <end position="295"/>
    </location>
</feature>
<evidence type="ECO:0000313" key="7">
    <source>
        <dbReference type="EMBL" id="MCL7039178.1"/>
    </source>
</evidence>
<protein>
    <submittedName>
        <fullName evidence="7">Uncharacterized protein</fullName>
    </submittedName>
</protein>
<comment type="caution">
    <text evidence="7">The sequence shown here is derived from an EMBL/GenBank/DDBJ whole genome shotgun (WGS) entry which is preliminary data.</text>
</comment>
<dbReference type="PANTHER" id="PTHR33138">
    <property type="entry name" value="OS01G0690200 PROTEIN"/>
    <property type="match status" value="1"/>
</dbReference>
<evidence type="ECO:0000256" key="2">
    <source>
        <dbReference type="ARBA" id="ARBA00022729"/>
    </source>
</evidence>
<feature type="signal peptide" evidence="4">
    <location>
        <begin position="1"/>
        <end position="27"/>
    </location>
</feature>